<dbReference type="SUPFAM" id="SSF53850">
    <property type="entry name" value="Periplasmic binding protein-like II"/>
    <property type="match status" value="1"/>
</dbReference>
<sequence length="533" mass="58714">MRTKKWLGIGAAILAAAVVLSGCSAPAGAGGTDAAAAGDETPQYGGDLVVGLYLEPLALDPHRQGYWETYRVTRNIFEGLTREDTSGATDPTEIQPALATDWSVSEDGTTWTFDLREGVTFHDGSPFDAEALDKNVRRISDPTYEFYDESSAKKLATWFGTLTSGTVIDDHTYQFQFSQPFLGFPRILAQAMSTLAIGNPAVWEQYGNDGFADHPDGTGPYEFVSRTIGDRIELKKFDGYWGDEPYLDSLTFRIIPNNQTRLASLLSGELDLISYVQPEDVQTLEDQGFQVPEGTGSSLLYISYNFKNPAFADEKVRQALIYGLDRQKLADELYNGYAEPQYSFQPPGNEAFDPAVRDFEYDPAKAVELLKEAGYGDGDLKFTIVVDVANQNTAEWLQSEYKEIGVDVEIVSLDRTSYIARAYGPEEGDGLSLDEYGGTYAEWLSQGFNGLAGKGLNPADFPDITSAIQAAATTADPDARIDLWKTAEETLRNDAVVIPTVNLTRYYALGSNVRGFDWPATNWYDLSKVWLAN</sequence>
<reference evidence="6" key="1">
    <citation type="submission" date="2022-08" db="EMBL/GenBank/DDBJ databases">
        <authorList>
            <person name="Deng Y."/>
            <person name="Han X.-F."/>
            <person name="Zhang Y.-Q."/>
        </authorList>
    </citation>
    <scope>NUCLEOTIDE SEQUENCE</scope>
    <source>
        <strain evidence="6">CPCC 203386</strain>
    </source>
</reference>
<dbReference type="Gene3D" id="3.10.105.10">
    <property type="entry name" value="Dipeptide-binding Protein, Domain 3"/>
    <property type="match status" value="1"/>
</dbReference>
<evidence type="ECO:0000313" key="6">
    <source>
        <dbReference type="EMBL" id="MCS5736316.1"/>
    </source>
</evidence>
<evidence type="ECO:0000256" key="2">
    <source>
        <dbReference type="ARBA" id="ARBA00022448"/>
    </source>
</evidence>
<evidence type="ECO:0000256" key="3">
    <source>
        <dbReference type="ARBA" id="ARBA00022729"/>
    </source>
</evidence>
<dbReference type="Proteomes" id="UP001165586">
    <property type="component" value="Unassembled WGS sequence"/>
</dbReference>
<comment type="caution">
    <text evidence="6">The sequence shown here is derived from an EMBL/GenBank/DDBJ whole genome shotgun (WGS) entry which is preliminary data.</text>
</comment>
<proteinExistence type="inferred from homology"/>
<keyword evidence="7" id="KW-1185">Reference proteome</keyword>
<dbReference type="Pfam" id="PF00496">
    <property type="entry name" value="SBP_bac_5"/>
    <property type="match status" value="1"/>
</dbReference>
<name>A0ABT2H8S2_9MICO</name>
<dbReference type="InterPro" id="IPR030678">
    <property type="entry name" value="Peptide/Ni-bd"/>
</dbReference>
<evidence type="ECO:0000259" key="5">
    <source>
        <dbReference type="Pfam" id="PF00496"/>
    </source>
</evidence>
<dbReference type="PIRSF" id="PIRSF002741">
    <property type="entry name" value="MppA"/>
    <property type="match status" value="1"/>
</dbReference>
<keyword evidence="2" id="KW-0813">Transport</keyword>
<dbReference type="PROSITE" id="PS51257">
    <property type="entry name" value="PROKAR_LIPOPROTEIN"/>
    <property type="match status" value="1"/>
</dbReference>
<dbReference type="RefSeq" id="WP_259542200.1">
    <property type="nucleotide sequence ID" value="NZ_JANLCJ010000015.1"/>
</dbReference>
<feature type="signal peptide" evidence="4">
    <location>
        <begin position="1"/>
        <end position="29"/>
    </location>
</feature>
<dbReference type="PANTHER" id="PTHR30290:SF9">
    <property type="entry name" value="OLIGOPEPTIDE-BINDING PROTEIN APPA"/>
    <property type="match status" value="1"/>
</dbReference>
<gene>
    <name evidence="6" type="ORF">N1032_21495</name>
</gene>
<dbReference type="PANTHER" id="PTHR30290">
    <property type="entry name" value="PERIPLASMIC BINDING COMPONENT OF ABC TRANSPORTER"/>
    <property type="match status" value="1"/>
</dbReference>
<dbReference type="InterPro" id="IPR039424">
    <property type="entry name" value="SBP_5"/>
</dbReference>
<evidence type="ECO:0000313" key="7">
    <source>
        <dbReference type="Proteomes" id="UP001165586"/>
    </source>
</evidence>
<evidence type="ECO:0000256" key="1">
    <source>
        <dbReference type="ARBA" id="ARBA00005695"/>
    </source>
</evidence>
<feature type="chain" id="PRO_5045131281" evidence="4">
    <location>
        <begin position="30"/>
        <end position="533"/>
    </location>
</feature>
<feature type="domain" description="Solute-binding protein family 5" evidence="5">
    <location>
        <begin position="93"/>
        <end position="417"/>
    </location>
</feature>
<dbReference type="Gene3D" id="3.90.76.10">
    <property type="entry name" value="Dipeptide-binding Protein, Domain 1"/>
    <property type="match status" value="1"/>
</dbReference>
<keyword evidence="3 4" id="KW-0732">Signal</keyword>
<dbReference type="InterPro" id="IPR000914">
    <property type="entry name" value="SBP_5_dom"/>
</dbReference>
<evidence type="ECO:0000256" key="4">
    <source>
        <dbReference type="SAM" id="SignalP"/>
    </source>
</evidence>
<dbReference type="Gene3D" id="3.40.190.10">
    <property type="entry name" value="Periplasmic binding protein-like II"/>
    <property type="match status" value="1"/>
</dbReference>
<dbReference type="EMBL" id="JANLCJ010000015">
    <property type="protein sequence ID" value="MCS5736316.1"/>
    <property type="molecule type" value="Genomic_DNA"/>
</dbReference>
<accession>A0ABT2H8S2</accession>
<comment type="similarity">
    <text evidence="1">Belongs to the bacterial solute-binding protein 5 family.</text>
</comment>
<organism evidence="6 7">
    <name type="scientific">Herbiconiux daphne</name>
    <dbReference type="NCBI Taxonomy" id="2970914"/>
    <lineage>
        <taxon>Bacteria</taxon>
        <taxon>Bacillati</taxon>
        <taxon>Actinomycetota</taxon>
        <taxon>Actinomycetes</taxon>
        <taxon>Micrococcales</taxon>
        <taxon>Microbacteriaceae</taxon>
        <taxon>Herbiconiux</taxon>
    </lineage>
</organism>
<protein>
    <submittedName>
        <fullName evidence="6">ABC transporter substrate-binding protein</fullName>
    </submittedName>
</protein>